<dbReference type="PANTHER" id="PTHR42718:SF43">
    <property type="entry name" value="LINCOMYCIN RESISTANCE PROTEIN LMRB"/>
    <property type="match status" value="1"/>
</dbReference>
<dbReference type="AlphaFoldDB" id="A0A368WAE6"/>
<gene>
    <name evidence="9" type="ORF">DFP97_1018</name>
</gene>
<keyword evidence="10" id="KW-1185">Reference proteome</keyword>
<dbReference type="GO" id="GO:0022857">
    <property type="term" value="F:transmembrane transporter activity"/>
    <property type="evidence" value="ECO:0007669"/>
    <property type="project" value="InterPro"/>
</dbReference>
<dbReference type="InterPro" id="IPR011701">
    <property type="entry name" value="MFS"/>
</dbReference>
<accession>A0A368WAE6</accession>
<organism evidence="9 10">
    <name type="scientific">Paenibacillus prosopidis</name>
    <dbReference type="NCBI Taxonomy" id="630520"/>
    <lineage>
        <taxon>Bacteria</taxon>
        <taxon>Bacillati</taxon>
        <taxon>Bacillota</taxon>
        <taxon>Bacilli</taxon>
        <taxon>Bacillales</taxon>
        <taxon>Paenibacillaceae</taxon>
        <taxon>Paenibacillus</taxon>
    </lineage>
</organism>
<evidence type="ECO:0000256" key="1">
    <source>
        <dbReference type="ARBA" id="ARBA00004651"/>
    </source>
</evidence>
<evidence type="ECO:0000256" key="4">
    <source>
        <dbReference type="ARBA" id="ARBA00022692"/>
    </source>
</evidence>
<feature type="transmembrane region" description="Helical" evidence="7">
    <location>
        <begin position="63"/>
        <end position="82"/>
    </location>
</feature>
<evidence type="ECO:0000313" key="10">
    <source>
        <dbReference type="Proteomes" id="UP000252415"/>
    </source>
</evidence>
<sequence length="485" mass="51735">MNVKGAEDLQNSKKHYQTTPIMAAFLLSGFVGLFSETALNVALSSLMDLFQISASMAQWLTTGYLLTLGILVPLSGLLLQWFSTRQLFVFSLSLSIAGTLIAALATGFEVLLIGRIIQAASMAVLVPLMFNTILIIFPPEKRGGVIGILGLVLVVAPATGPTLSGIIIGSLGWQWIFWLSLPVIGFCLLLGLRFIQNVSTISKPKIDLFSLIVSTVGFGGIVFAFSGVGEGEGGWGSAEVIYPMIAGVLALLVFVWRQNRIKQPMLNLRALKYPMFSIGTLMLFVCMLLILTAMVVLPMYLIKGLGLDALTAGLILLPGGILQAIMSPVMGKMFDKFGPRWIVPLGLIVISAALFFLKGISESTPLILIMIMHTGLMVGICAVWMPSQTNGLNQLPLELYPHGSAIMNTIQQIAGAIGTAIAISLITVGSHAFIEKASDPTDPVNDSLALIAGVQTSFVFALAVALVGLPLAFFIKRVQVDNPSA</sequence>
<proteinExistence type="predicted"/>
<comment type="subcellular location">
    <subcellularLocation>
        <location evidence="1">Cell membrane</location>
        <topology evidence="1">Multi-pass membrane protein</topology>
    </subcellularLocation>
</comment>
<evidence type="ECO:0000256" key="7">
    <source>
        <dbReference type="SAM" id="Phobius"/>
    </source>
</evidence>
<dbReference type="PRINTS" id="PR01036">
    <property type="entry name" value="TCRTETB"/>
</dbReference>
<dbReference type="PROSITE" id="PS50850">
    <property type="entry name" value="MFS"/>
    <property type="match status" value="1"/>
</dbReference>
<feature type="transmembrane region" description="Helical" evidence="7">
    <location>
        <begin position="116"/>
        <end position="137"/>
    </location>
</feature>
<feature type="transmembrane region" description="Helical" evidence="7">
    <location>
        <begin position="454"/>
        <end position="475"/>
    </location>
</feature>
<feature type="transmembrane region" description="Helical" evidence="7">
    <location>
        <begin position="240"/>
        <end position="256"/>
    </location>
</feature>
<evidence type="ECO:0000259" key="8">
    <source>
        <dbReference type="PROSITE" id="PS50850"/>
    </source>
</evidence>
<keyword evidence="6 7" id="KW-0472">Membrane</keyword>
<feature type="domain" description="Major facilitator superfamily (MFS) profile" evidence="8">
    <location>
        <begin position="21"/>
        <end position="480"/>
    </location>
</feature>
<keyword evidence="4 7" id="KW-0812">Transmembrane</keyword>
<dbReference type="Gene3D" id="1.20.1250.20">
    <property type="entry name" value="MFS general substrate transporter like domains"/>
    <property type="match status" value="1"/>
</dbReference>
<dbReference type="RefSeq" id="WP_114377946.1">
    <property type="nucleotide sequence ID" value="NZ_QPJD01000001.1"/>
</dbReference>
<comment type="caution">
    <text evidence="9">The sequence shown here is derived from an EMBL/GenBank/DDBJ whole genome shotgun (WGS) entry which is preliminary data.</text>
</comment>
<feature type="transmembrane region" description="Helical" evidence="7">
    <location>
        <begin position="21"/>
        <end position="43"/>
    </location>
</feature>
<name>A0A368WAE6_9BACL</name>
<dbReference type="InterPro" id="IPR036259">
    <property type="entry name" value="MFS_trans_sf"/>
</dbReference>
<dbReference type="InterPro" id="IPR004638">
    <property type="entry name" value="EmrB-like"/>
</dbReference>
<feature type="transmembrane region" description="Helical" evidence="7">
    <location>
        <begin position="208"/>
        <end position="228"/>
    </location>
</feature>
<dbReference type="OrthoDB" id="9816041at2"/>
<feature type="transmembrane region" description="Helical" evidence="7">
    <location>
        <begin position="309"/>
        <end position="329"/>
    </location>
</feature>
<protein>
    <submittedName>
        <fullName evidence="9">DHA2 family lincomycin resistance protein-like MFS transporter</fullName>
    </submittedName>
</protein>
<dbReference type="SUPFAM" id="SSF103473">
    <property type="entry name" value="MFS general substrate transporter"/>
    <property type="match status" value="1"/>
</dbReference>
<feature type="transmembrane region" description="Helical" evidence="7">
    <location>
        <begin position="89"/>
        <end position="110"/>
    </location>
</feature>
<dbReference type="EMBL" id="QPJD01000001">
    <property type="protein sequence ID" value="RCW51668.1"/>
    <property type="molecule type" value="Genomic_DNA"/>
</dbReference>
<dbReference type="CDD" id="cd17503">
    <property type="entry name" value="MFS_LmrB_MDR_like"/>
    <property type="match status" value="1"/>
</dbReference>
<feature type="transmembrane region" description="Helical" evidence="7">
    <location>
        <begin position="144"/>
        <end position="169"/>
    </location>
</feature>
<evidence type="ECO:0000256" key="6">
    <source>
        <dbReference type="ARBA" id="ARBA00023136"/>
    </source>
</evidence>
<dbReference type="PANTHER" id="PTHR42718">
    <property type="entry name" value="MAJOR FACILITATOR SUPERFAMILY MULTIDRUG TRANSPORTER MFSC"/>
    <property type="match status" value="1"/>
</dbReference>
<dbReference type="InterPro" id="IPR020846">
    <property type="entry name" value="MFS_dom"/>
</dbReference>
<dbReference type="Pfam" id="PF07690">
    <property type="entry name" value="MFS_1"/>
    <property type="match status" value="1"/>
</dbReference>
<evidence type="ECO:0000256" key="5">
    <source>
        <dbReference type="ARBA" id="ARBA00022989"/>
    </source>
</evidence>
<reference evidence="9 10" key="1">
    <citation type="submission" date="2018-07" db="EMBL/GenBank/DDBJ databases">
        <title>Genomic Encyclopedia of Type Strains, Phase III (KMG-III): the genomes of soil and plant-associated and newly described type strains.</title>
        <authorList>
            <person name="Whitman W."/>
        </authorList>
    </citation>
    <scope>NUCLEOTIDE SEQUENCE [LARGE SCALE GENOMIC DNA]</scope>
    <source>
        <strain evidence="9 10">CECT 7506</strain>
    </source>
</reference>
<dbReference type="Proteomes" id="UP000252415">
    <property type="component" value="Unassembled WGS sequence"/>
</dbReference>
<keyword evidence="2" id="KW-0813">Transport</keyword>
<feature type="transmembrane region" description="Helical" evidence="7">
    <location>
        <begin position="341"/>
        <end position="360"/>
    </location>
</feature>
<dbReference type="NCBIfam" id="TIGR00711">
    <property type="entry name" value="efflux_EmrB"/>
    <property type="match status" value="1"/>
</dbReference>
<keyword evidence="5 7" id="KW-1133">Transmembrane helix</keyword>
<dbReference type="GO" id="GO:0005886">
    <property type="term" value="C:plasma membrane"/>
    <property type="evidence" value="ECO:0007669"/>
    <property type="project" value="UniProtKB-SubCell"/>
</dbReference>
<feature type="transmembrane region" description="Helical" evidence="7">
    <location>
        <begin position="366"/>
        <end position="385"/>
    </location>
</feature>
<feature type="transmembrane region" description="Helical" evidence="7">
    <location>
        <begin position="276"/>
        <end position="297"/>
    </location>
</feature>
<evidence type="ECO:0000313" key="9">
    <source>
        <dbReference type="EMBL" id="RCW51668.1"/>
    </source>
</evidence>
<evidence type="ECO:0000256" key="2">
    <source>
        <dbReference type="ARBA" id="ARBA00022448"/>
    </source>
</evidence>
<feature type="transmembrane region" description="Helical" evidence="7">
    <location>
        <begin position="413"/>
        <end position="434"/>
    </location>
</feature>
<keyword evidence="3" id="KW-1003">Cell membrane</keyword>
<feature type="transmembrane region" description="Helical" evidence="7">
    <location>
        <begin position="175"/>
        <end position="196"/>
    </location>
</feature>
<evidence type="ECO:0000256" key="3">
    <source>
        <dbReference type="ARBA" id="ARBA00022475"/>
    </source>
</evidence>
<dbReference type="Gene3D" id="1.20.1720.10">
    <property type="entry name" value="Multidrug resistance protein D"/>
    <property type="match status" value="1"/>
</dbReference>